<dbReference type="EMBL" id="JQSG02000002">
    <property type="protein sequence ID" value="OBS09943.1"/>
    <property type="molecule type" value="Genomic_DNA"/>
</dbReference>
<keyword evidence="1" id="KW-0732">Signal</keyword>
<feature type="chain" id="PRO_5008509324" description="DUF2066 domain-containing protein" evidence="1">
    <location>
        <begin position="30"/>
        <end position="405"/>
    </location>
</feature>
<keyword evidence="3" id="KW-1185">Reference proteome</keyword>
<organism evidence="2 3">
    <name type="scientific">Acidihalobacter prosperus</name>
    <dbReference type="NCBI Taxonomy" id="160660"/>
    <lineage>
        <taxon>Bacteria</taxon>
        <taxon>Pseudomonadati</taxon>
        <taxon>Pseudomonadota</taxon>
        <taxon>Gammaproteobacteria</taxon>
        <taxon>Chromatiales</taxon>
        <taxon>Ectothiorhodospiraceae</taxon>
        <taxon>Acidihalobacter</taxon>
    </lineage>
</organism>
<dbReference type="RefSeq" id="WP_161489932.1">
    <property type="nucleotide sequence ID" value="NZ_JQSG02000002.1"/>
</dbReference>
<protein>
    <recommendedName>
        <fullName evidence="4">DUF2066 domain-containing protein</fullName>
    </recommendedName>
</protein>
<dbReference type="InterPro" id="IPR018642">
    <property type="entry name" value="DUF2066"/>
</dbReference>
<comment type="caution">
    <text evidence="2">The sequence shown here is derived from an EMBL/GenBank/DDBJ whole genome shotgun (WGS) entry which is preliminary data.</text>
</comment>
<accession>A0A1A6C5V1</accession>
<dbReference type="OrthoDB" id="6195299at2"/>
<reference evidence="2 3" key="1">
    <citation type="journal article" date="2014" name="Genome Announc.">
        <title>Draft Genome Sequence of the Iron-Oxidizing, Acidophilic, and Halotolerant 'Thiobacillus prosperus' Type Strain DSM 5130.</title>
        <authorList>
            <person name="Ossandon F.J."/>
            <person name="Cardenas J.P."/>
            <person name="Corbett M."/>
            <person name="Quatrini R."/>
            <person name="Holmes D.S."/>
            <person name="Watkin E."/>
        </authorList>
    </citation>
    <scope>NUCLEOTIDE SEQUENCE [LARGE SCALE GENOMIC DNA]</scope>
    <source>
        <strain evidence="2 3">DSM 5130</strain>
    </source>
</reference>
<sequence length="405" mass="42163">MNFNRVRARALALGVCLLAWLAVMPPAAAVQVDGLYRATVPVTDRSEAVRATAFQQALSQVLVKVTGDAAAASSPALATALQQPSQYIQQYGYRQSTSSPGTPVALQLQVRFDPPAIDQLLSAAQLPLWGRERPLVVMWVGVDPAGAGRYIVAGDGDPAHADARGALQQAADARGLPVLFPLLDLQDQGAVRFSDLDGGFMDTVVAASARYEGNAVVAGVVRPSVGGQWRGQWWLVFRHQTDHWVTQGAGRDAALAAGVDGVADRLAALLAVGGGMQASQMADGAMRVEIAGVTQVSAYARIDHLLTRLAPIASAQMVAASGDRVTFSVTPRGSVDDVARNLALVSWLMPMSAPSPSVSSAVPGGMPVSGGLPAASSVAMPAEASVASPVPVPMPVKTLYFRYQP</sequence>
<evidence type="ECO:0000313" key="2">
    <source>
        <dbReference type="EMBL" id="OBS09943.1"/>
    </source>
</evidence>
<proteinExistence type="predicted"/>
<evidence type="ECO:0000313" key="3">
    <source>
        <dbReference type="Proteomes" id="UP000029273"/>
    </source>
</evidence>
<evidence type="ECO:0008006" key="4">
    <source>
        <dbReference type="Google" id="ProtNLM"/>
    </source>
</evidence>
<feature type="signal peptide" evidence="1">
    <location>
        <begin position="1"/>
        <end position="29"/>
    </location>
</feature>
<name>A0A1A6C5V1_9GAMM</name>
<dbReference type="Pfam" id="PF09839">
    <property type="entry name" value="DUF2066"/>
    <property type="match status" value="1"/>
</dbReference>
<dbReference type="Proteomes" id="UP000029273">
    <property type="component" value="Unassembled WGS sequence"/>
</dbReference>
<gene>
    <name evidence="2" type="ORF">Thpro_020993</name>
</gene>
<dbReference type="AlphaFoldDB" id="A0A1A6C5V1"/>
<evidence type="ECO:0000256" key="1">
    <source>
        <dbReference type="SAM" id="SignalP"/>
    </source>
</evidence>